<feature type="region of interest" description="Disordered" evidence="1">
    <location>
        <begin position="111"/>
        <end position="155"/>
    </location>
</feature>
<feature type="compositionally biased region" description="Low complexity" evidence="1">
    <location>
        <begin position="273"/>
        <end position="289"/>
    </location>
</feature>
<dbReference type="KEGG" id="loi:92363085"/>
<keyword evidence="3" id="KW-1185">Reference proteome</keyword>
<comment type="caution">
    <text evidence="2">The sequence shown here is derived from an EMBL/GenBank/DDBJ whole genome shotgun (WGS) entry which is preliminary data.</text>
</comment>
<proteinExistence type="predicted"/>
<protein>
    <submittedName>
        <fullName evidence="2">Uncharacterized protein</fullName>
    </submittedName>
</protein>
<dbReference type="AlphaFoldDB" id="A0A836KYY0"/>
<dbReference type="Proteomes" id="UP000674143">
    <property type="component" value="Unassembled WGS sequence"/>
</dbReference>
<evidence type="ECO:0000256" key="1">
    <source>
        <dbReference type="SAM" id="MobiDB-lite"/>
    </source>
</evidence>
<feature type="compositionally biased region" description="Basic and acidic residues" evidence="1">
    <location>
        <begin position="243"/>
        <end position="265"/>
    </location>
</feature>
<accession>A0A836KYY0</accession>
<feature type="compositionally biased region" description="Low complexity" evidence="1">
    <location>
        <begin position="178"/>
        <end position="193"/>
    </location>
</feature>
<dbReference type="SMR" id="A0A836KYY0"/>
<name>A0A836KYY0_9TRYP</name>
<sequence length="362" mass="36152">MLSRHGTRLDIGTAEDIAELNAAEALLRTSFKSSTVAGSSGGDVSGGGYYTRGALSPLGNLPPSGNDTYSGGARSVGAGSAVGGALHASPGTVTAATTDFTGPEVGGVARSNAGMPSGTAATSGTASPPHVNLGYPAERRSSGVTNAGSASTPSAAGGYAQRVLSAGGLARSEEVSPSSRTTGASGAGAAVRTPGGGSGSGVTGVAPSSGSGMRATAPAFYRPQMSMEGAMYRPSAVAAYGAEEDKGREASEEVVNPERDAERGRSSMRGFYASPTTATPFYPTAAAGARLPRPQQLQRAHASPYAHHVPHDSVAAGRAGAGRGGRGGRQGGRRDDEEDNEEASSRPSRVSGRYHFTRPDVP</sequence>
<feature type="region of interest" description="Disordered" evidence="1">
    <location>
        <begin position="168"/>
        <end position="213"/>
    </location>
</feature>
<organism evidence="2 3">
    <name type="scientific">Leishmania orientalis</name>
    <dbReference type="NCBI Taxonomy" id="2249476"/>
    <lineage>
        <taxon>Eukaryota</taxon>
        <taxon>Discoba</taxon>
        <taxon>Euglenozoa</taxon>
        <taxon>Kinetoplastea</taxon>
        <taxon>Metakinetoplastina</taxon>
        <taxon>Trypanosomatida</taxon>
        <taxon>Trypanosomatidae</taxon>
        <taxon>Leishmaniinae</taxon>
        <taxon>Leishmania</taxon>
    </lineage>
</organism>
<reference evidence="3" key="2">
    <citation type="journal article" date="2021" name="Sci. Data">
        <title>Chromosome-scale genome sequencing, assembly and annotation of six genomes from subfamily Leishmaniinae.</title>
        <authorList>
            <person name="Almutairi H."/>
            <person name="Urbaniak M.D."/>
            <person name="Bates M.D."/>
            <person name="Jariyapan N."/>
            <person name="Kwakye-Nuako G."/>
            <person name="Thomaz Soccol V."/>
            <person name="Al-Salem W.S."/>
            <person name="Dillon R.J."/>
            <person name="Bates P.A."/>
            <person name="Gatherer D."/>
        </authorList>
    </citation>
    <scope>NUCLEOTIDE SEQUENCE [LARGE SCALE GENOMIC DNA]</scope>
</reference>
<dbReference type="RefSeq" id="XP_067064534.1">
    <property type="nucleotide sequence ID" value="XM_067209151.1"/>
</dbReference>
<feature type="compositionally biased region" description="Gly residues" evidence="1">
    <location>
        <begin position="319"/>
        <end position="330"/>
    </location>
</feature>
<evidence type="ECO:0000313" key="2">
    <source>
        <dbReference type="EMBL" id="KAG5483038.1"/>
    </source>
</evidence>
<dbReference type="EMBL" id="JAFHLR010000015">
    <property type="protein sequence ID" value="KAG5483038.1"/>
    <property type="molecule type" value="Genomic_DNA"/>
</dbReference>
<gene>
    <name evidence="2" type="ORF">LSCM4_07251</name>
</gene>
<evidence type="ECO:0000313" key="3">
    <source>
        <dbReference type="Proteomes" id="UP000674143"/>
    </source>
</evidence>
<feature type="compositionally biased region" description="Low complexity" evidence="1">
    <location>
        <begin position="203"/>
        <end position="212"/>
    </location>
</feature>
<dbReference type="GeneID" id="92363085"/>
<feature type="region of interest" description="Disordered" evidence="1">
    <location>
        <begin position="243"/>
        <end position="362"/>
    </location>
</feature>
<reference evidence="3" key="1">
    <citation type="journal article" date="2021" name="Microbiol. Resour. Announc.">
        <title>LGAAP: Leishmaniinae Genome Assembly and Annotation Pipeline.</title>
        <authorList>
            <person name="Almutairi H."/>
            <person name="Urbaniak M.D."/>
            <person name="Bates M.D."/>
            <person name="Jariyapan N."/>
            <person name="Kwakye-Nuako G."/>
            <person name="Thomaz-Soccol V."/>
            <person name="Al-Salem W.S."/>
            <person name="Dillon R.J."/>
            <person name="Bates P.A."/>
            <person name="Gatherer D."/>
        </authorList>
    </citation>
    <scope>NUCLEOTIDE SEQUENCE [LARGE SCALE GENOMIC DNA]</scope>
</reference>